<dbReference type="Proteomes" id="UP001469553">
    <property type="component" value="Unassembled WGS sequence"/>
</dbReference>
<accession>A0ABV0XKP3</accession>
<organism evidence="1 2">
    <name type="scientific">Ameca splendens</name>
    <dbReference type="NCBI Taxonomy" id="208324"/>
    <lineage>
        <taxon>Eukaryota</taxon>
        <taxon>Metazoa</taxon>
        <taxon>Chordata</taxon>
        <taxon>Craniata</taxon>
        <taxon>Vertebrata</taxon>
        <taxon>Euteleostomi</taxon>
        <taxon>Actinopterygii</taxon>
        <taxon>Neopterygii</taxon>
        <taxon>Teleostei</taxon>
        <taxon>Neoteleostei</taxon>
        <taxon>Acanthomorphata</taxon>
        <taxon>Ovalentaria</taxon>
        <taxon>Atherinomorphae</taxon>
        <taxon>Cyprinodontiformes</taxon>
        <taxon>Goodeidae</taxon>
        <taxon>Ameca</taxon>
    </lineage>
</organism>
<evidence type="ECO:0000313" key="2">
    <source>
        <dbReference type="Proteomes" id="UP001469553"/>
    </source>
</evidence>
<gene>
    <name evidence="1" type="ORF">AMECASPLE_036420</name>
</gene>
<keyword evidence="2" id="KW-1185">Reference proteome</keyword>
<comment type="caution">
    <text evidence="1">The sequence shown here is derived from an EMBL/GenBank/DDBJ whole genome shotgun (WGS) entry which is preliminary data.</text>
</comment>
<evidence type="ECO:0000313" key="1">
    <source>
        <dbReference type="EMBL" id="MEQ2282040.1"/>
    </source>
</evidence>
<dbReference type="EMBL" id="JAHRIP010005766">
    <property type="protein sequence ID" value="MEQ2282040.1"/>
    <property type="molecule type" value="Genomic_DNA"/>
</dbReference>
<protein>
    <submittedName>
        <fullName evidence="1">Uncharacterized protein</fullName>
    </submittedName>
</protein>
<name>A0ABV0XKP3_9TELE</name>
<reference evidence="1 2" key="1">
    <citation type="submission" date="2021-06" db="EMBL/GenBank/DDBJ databases">
        <authorList>
            <person name="Palmer J.M."/>
        </authorList>
    </citation>
    <scope>NUCLEOTIDE SEQUENCE [LARGE SCALE GENOMIC DNA]</scope>
    <source>
        <strain evidence="1 2">AS_MEX2019</strain>
        <tissue evidence="1">Muscle</tissue>
    </source>
</reference>
<sequence length="118" mass="13262">MCMVGIMLVSTQERVKVSAQSETIITVVQHDPQALTFAYEWKVQKSLLSHQLLVEVQGVVTPCSDFMQSAYLLYTSLVSLGPDKEYEKVWFCMSCEKLTTSMLYWNADTAGLAVCLKP</sequence>
<proteinExistence type="predicted"/>